<organism evidence="1 2">
    <name type="scientific">Hymenobacter gelipurpurascens</name>
    <dbReference type="NCBI Taxonomy" id="89968"/>
    <lineage>
        <taxon>Bacteria</taxon>
        <taxon>Pseudomonadati</taxon>
        <taxon>Bacteroidota</taxon>
        <taxon>Cytophagia</taxon>
        <taxon>Cytophagales</taxon>
        <taxon>Hymenobacteraceae</taxon>
        <taxon>Hymenobacter</taxon>
    </lineage>
</organism>
<dbReference type="Gene3D" id="2.60.40.10">
    <property type="entry name" value="Immunoglobulins"/>
    <property type="match status" value="3"/>
</dbReference>
<dbReference type="SUPFAM" id="SSF49265">
    <property type="entry name" value="Fibronectin type III"/>
    <property type="match status" value="1"/>
</dbReference>
<name>A0A212TLV4_9BACT</name>
<dbReference type="InterPro" id="IPR036116">
    <property type="entry name" value="FN3_sf"/>
</dbReference>
<accession>A0A212TLV4</accession>
<gene>
    <name evidence="1" type="ORF">SAMN06265337_1738</name>
</gene>
<evidence type="ECO:0000313" key="1">
    <source>
        <dbReference type="EMBL" id="SNC66814.1"/>
    </source>
</evidence>
<dbReference type="InterPro" id="IPR026341">
    <property type="entry name" value="T9SS_type_B"/>
</dbReference>
<dbReference type="Pfam" id="PF13585">
    <property type="entry name" value="CHU_C"/>
    <property type="match status" value="1"/>
</dbReference>
<dbReference type="AlphaFoldDB" id="A0A212TLV4"/>
<dbReference type="RefSeq" id="WP_088842976.1">
    <property type="nucleotide sequence ID" value="NZ_FYEW01000001.1"/>
</dbReference>
<dbReference type="InterPro" id="IPR013783">
    <property type="entry name" value="Ig-like_fold"/>
</dbReference>
<dbReference type="EMBL" id="FYEW01000001">
    <property type="protein sequence ID" value="SNC66814.1"/>
    <property type="molecule type" value="Genomic_DNA"/>
</dbReference>
<reference evidence="2" key="1">
    <citation type="submission" date="2017-06" db="EMBL/GenBank/DDBJ databases">
        <authorList>
            <person name="Varghese N."/>
            <person name="Submissions S."/>
        </authorList>
    </citation>
    <scope>NUCLEOTIDE SEQUENCE [LARGE SCALE GENOMIC DNA]</scope>
    <source>
        <strain evidence="2">DSM 11116</strain>
    </source>
</reference>
<evidence type="ECO:0000313" key="2">
    <source>
        <dbReference type="Proteomes" id="UP000198131"/>
    </source>
</evidence>
<dbReference type="NCBIfam" id="TIGR04131">
    <property type="entry name" value="Bac_Flav_CTERM"/>
    <property type="match status" value="1"/>
</dbReference>
<proteinExistence type="predicted"/>
<protein>
    <submittedName>
        <fullName evidence="1">Gliding motility-associated C-terminal domain-containing protein</fullName>
    </submittedName>
</protein>
<dbReference type="Proteomes" id="UP000198131">
    <property type="component" value="Unassembled WGS sequence"/>
</dbReference>
<sequence>MKLPLLNRAARLGLVLLVLVLVYGGFTPAAFATHLRAGDIQAKTDTTAARNPRRIFFKMVVYESSAGTTVTEDEVTIFFGDGTFSGERAIKRVSKTPVGCDGTTFRNVYYFEHTYPAPGQYTVHYVSENRSIGVRNMVESASQSFYVSSFITIDPALGINRSPILNAPAYDRAGLRQVFLHNPAASDPDGDSLSYELTPSRYVPGGVPAVLAQTGNNRNTPIPVTSIGFVFPNAVGSAVQVPYVGPPVGVDGSAAIFDQNPLTGQIVWNAPATAGDYNFAFKVREWRRIAGSRARLIGEYTRDMQVTVGNNNNLRPTITVPADLCVIAGTPVTGLVTATDPENQPVLLSAFGGMLPRPASFTQTAPGPPTARGTFTWTPTCLNIQSEPHQVLFKAEDRPLNNCGATLIDERVWRIRVIGPAPQNLRVAQVGNTAQLNWESYTCQNPGAQILIFRKENESNFTPGDCETGIPASAGYTQIGSVAVGSRTFIDDRNGLGLERGKKYCYRIYVQFARPAGGESIASNEACLTLQGRSARFTNVTVDRTAATNGQITVRWTKPAPTASFNAPVGYRLYRAVGQAGTTFPTTPLRTITNLNDTTFVDTEVGLNTLDNAYVYKLEFFSNTLATPNSPVLVETTGPASSVRVNTAADLLTNAVTLTWTYNVPWDNSKRPSTIYRREGTTGTYLPIAKVTGTTTGGTYVDRGTVRGPLVKGNTYCYYVKTNGTYDIARPDSLINLSQERCVVLSPVLCTPVLTLKPINCDSLASRLFELPATPASGQIYTNNLSWTLSNQPTADCSRNVASYILYYAPTPNDSLQVLATVPGTQTTYAHTGLKSAQGCYAVRAVDAAGTRSLLSNTACNDNCLLFLLPNIFTPNGDGKNDTFRPKVFSPIKRTNVKIFNRWGVKIYESDKDPLINWTGGGSGEGGQGAKASEGMYFYQAEVEFGDANGTKRTFKGWLQLNR</sequence>
<keyword evidence="2" id="KW-1185">Reference proteome</keyword>
<dbReference type="OrthoDB" id="1123245at2"/>